<dbReference type="EMBL" id="BKCJ010002894">
    <property type="protein sequence ID" value="GEU51625.1"/>
    <property type="molecule type" value="Genomic_DNA"/>
</dbReference>
<dbReference type="Gene3D" id="2.40.70.10">
    <property type="entry name" value="Acid Proteases"/>
    <property type="match status" value="1"/>
</dbReference>
<dbReference type="SUPFAM" id="SSF53098">
    <property type="entry name" value="Ribonuclease H-like"/>
    <property type="match status" value="1"/>
</dbReference>
<comment type="caution">
    <text evidence="3">The sequence shown here is derived from an EMBL/GenBank/DDBJ whole genome shotgun (WGS) entry which is preliminary data.</text>
</comment>
<feature type="region of interest" description="Disordered" evidence="1">
    <location>
        <begin position="95"/>
        <end position="118"/>
    </location>
</feature>
<dbReference type="PANTHER" id="PTHR11439">
    <property type="entry name" value="GAG-POL-RELATED RETROTRANSPOSON"/>
    <property type="match status" value="1"/>
</dbReference>
<dbReference type="PROSITE" id="PS50994">
    <property type="entry name" value="INTEGRASE"/>
    <property type="match status" value="1"/>
</dbReference>
<evidence type="ECO:0000256" key="1">
    <source>
        <dbReference type="SAM" id="MobiDB-lite"/>
    </source>
</evidence>
<dbReference type="PANTHER" id="PTHR11439:SF495">
    <property type="entry name" value="REVERSE TRANSCRIPTASE, RNA-DEPENDENT DNA POLYMERASE-RELATED"/>
    <property type="match status" value="1"/>
</dbReference>
<organism evidence="3">
    <name type="scientific">Tanacetum cinerariifolium</name>
    <name type="common">Dalmatian daisy</name>
    <name type="synonym">Chrysanthemum cinerariifolium</name>
    <dbReference type="NCBI Taxonomy" id="118510"/>
    <lineage>
        <taxon>Eukaryota</taxon>
        <taxon>Viridiplantae</taxon>
        <taxon>Streptophyta</taxon>
        <taxon>Embryophyta</taxon>
        <taxon>Tracheophyta</taxon>
        <taxon>Spermatophyta</taxon>
        <taxon>Magnoliopsida</taxon>
        <taxon>eudicotyledons</taxon>
        <taxon>Gunneridae</taxon>
        <taxon>Pentapetalae</taxon>
        <taxon>asterids</taxon>
        <taxon>campanulids</taxon>
        <taxon>Asterales</taxon>
        <taxon>Asteraceae</taxon>
        <taxon>Asteroideae</taxon>
        <taxon>Anthemideae</taxon>
        <taxon>Anthemidinae</taxon>
        <taxon>Tanacetum</taxon>
    </lineage>
</organism>
<dbReference type="InterPro" id="IPR036397">
    <property type="entry name" value="RNaseH_sf"/>
</dbReference>
<reference evidence="3" key="1">
    <citation type="journal article" date="2019" name="Sci. Rep.">
        <title>Draft genome of Tanacetum cinerariifolium, the natural source of mosquito coil.</title>
        <authorList>
            <person name="Yamashiro T."/>
            <person name="Shiraishi A."/>
            <person name="Satake H."/>
            <person name="Nakayama K."/>
        </authorList>
    </citation>
    <scope>NUCLEOTIDE SEQUENCE</scope>
</reference>
<evidence type="ECO:0000259" key="2">
    <source>
        <dbReference type="PROSITE" id="PS50994"/>
    </source>
</evidence>
<dbReference type="AlphaFoldDB" id="A0A6L2KUC9"/>
<dbReference type="GO" id="GO:0003676">
    <property type="term" value="F:nucleic acid binding"/>
    <property type="evidence" value="ECO:0007669"/>
    <property type="project" value="InterPro"/>
</dbReference>
<gene>
    <name evidence="3" type="ORF">Tci_023603</name>
</gene>
<dbReference type="InterPro" id="IPR001584">
    <property type="entry name" value="Integrase_cat-core"/>
</dbReference>
<feature type="compositionally biased region" description="Polar residues" evidence="1">
    <location>
        <begin position="108"/>
        <end position="118"/>
    </location>
</feature>
<dbReference type="Gene3D" id="3.30.420.10">
    <property type="entry name" value="Ribonuclease H-like superfamily/Ribonuclease H"/>
    <property type="match status" value="1"/>
</dbReference>
<dbReference type="InterPro" id="IPR012337">
    <property type="entry name" value="RNaseH-like_sf"/>
</dbReference>
<feature type="domain" description="Integrase catalytic" evidence="2">
    <location>
        <begin position="1"/>
        <end position="94"/>
    </location>
</feature>
<accession>A0A6L2KUC9</accession>
<proteinExistence type="predicted"/>
<protein>
    <submittedName>
        <fullName evidence="3">Copia protein</fullName>
    </submittedName>
</protein>
<evidence type="ECO:0000313" key="3">
    <source>
        <dbReference type="EMBL" id="GEU51625.1"/>
    </source>
</evidence>
<feature type="non-terminal residue" evidence="3">
    <location>
        <position position="1"/>
    </location>
</feature>
<dbReference type="GO" id="GO:0015074">
    <property type="term" value="P:DNA integration"/>
    <property type="evidence" value="ECO:0007669"/>
    <property type="project" value="InterPro"/>
</dbReference>
<dbReference type="Pfam" id="PF07727">
    <property type="entry name" value="RVT_2"/>
    <property type="match status" value="1"/>
</dbReference>
<dbReference type="CDD" id="cd09272">
    <property type="entry name" value="RNase_HI_RT_Ty1"/>
    <property type="match status" value="1"/>
</dbReference>
<dbReference type="InterPro" id="IPR043502">
    <property type="entry name" value="DNA/RNA_pol_sf"/>
</dbReference>
<sequence>SDNETEFKNNKLIEFRGLKGIKREYSNVKTPQQNGVAERKNMTFIKAAKTMLADLFLPITFWAEAVNTACYVLNRVLVTKPQYKTPYELLTVENQANKSAGPKEAKNSAGTQVNDDQGANSKEIDLHEEHFILPIWYAYSTTVKSSGDKIEKNTDFKTCEKPNANTSIPNLLNTISTPLSIAGPSRAFNDGELSYLDDSLMPHLEDIYVILSEWIFTNSSYDDEGVVTDFNNLETIVNTKSKLNKISKAHAFVSYIQKQQRNNIRIFNIACLLVSYLKLNPKRYLKHWKMKVGLILCKRNCCSSKFKRQEEGIDYDEVFAPVAKIEAIRILLAFVSYMGFIVYHMEVKSAFLYGTIDEEVYVSQPPGFVDPKFPNKVYKVVKALYGLHQAPRAWYATLSTFLEKSGYRRGAIDKNLFIKQDKKDIMLVQVYVNDIIFGSTKKSWCDEFEELTKNRFQMSSMGKLSFFLGLQIKQKEDDHPIGEFYWLNKWVMGYDDEMVLDLWLWCAQLKGEMIIDLSLEMYKFDAIYLGLKSNFSRMTFVGDEYLISSCLCDSSFLYPQRRYHFKELCCSAQCLTHYHFKELRCSAQCLTQLRIFNSQVKSGDDASFLGTCHRVVSFHGHQFLPIEVIRDLFLVRVDQERIVKRVPTSSHRVLLLQSWAMQLHKLFQLAYDVHTCRMIPRVKTASTLIETQKPLVKDEEAADVDVHLYRFQVTPKTSHLQAVKRISRYLKGQPKLGLWYPKVSSFDLEAYSDSDYAGANLDRKSTTGEYVAIAHCYGQVLWIHNQLLDYGFNFMNTKIYIDNESIICIVKNLVFHSKTKHIEIRHHFIRDAYEKKLIQVLKIHTDDTVADLLTKAFDVNSKELASPKQMALGKENSNPLIVDSLLKTIWLSMHHVIAMKHCLFQSKLLLLKVNAASPKLTTARVSAAEKPKNYSDDYLLKTLRIMFGQPDVEASIWRDQKGRYGFAKAEEDPFQGTHMPLSTYIKLTDERSAETDIRLSLASHSYIYPLGIEEDVLVEVAKHVYLVDFIILDIEENKKRPFILGTPFLTSGKAVIKFDKCTITLKSGKSKISFRMIPESFCKDEKRIKNDIKAIALIVTVNRLVLEWEEKIKLHH</sequence>
<dbReference type="SUPFAM" id="SSF56672">
    <property type="entry name" value="DNA/RNA polymerases"/>
    <property type="match status" value="1"/>
</dbReference>
<name>A0A6L2KUC9_TANCI</name>
<dbReference type="InterPro" id="IPR021109">
    <property type="entry name" value="Peptidase_aspartic_dom_sf"/>
</dbReference>
<dbReference type="InterPro" id="IPR013103">
    <property type="entry name" value="RVT_2"/>
</dbReference>